<accession>A0ABD0V889</accession>
<dbReference type="AlphaFoldDB" id="A0ABD0V889"/>
<sequence length="221" mass="24697">MHRKLSDFSNCPSGCISIEDKDHVAANCIKIKSVLDCLSKWGCYLPMFTNYDDCIDSLLKWTVSNPFAGNLYCSVVFLCWKGRNKVFHGGNDDSPLYIVVNAFSSAVNSFRWVKANVDATMATSNKTGIGGVFRDSKGRFLYAFGRSFLHWDVAQVEVLSILLVGEFIQEWMLEAEVRRGACDEASDPKAPFWHLRGAGKSYIHAFISMVGWKSSAVPKAR</sequence>
<proteinExistence type="predicted"/>
<organism evidence="1 2">
    <name type="scientific">Dendrobium thyrsiflorum</name>
    <name type="common">Pinecone-like raceme dendrobium</name>
    <name type="synonym">Orchid</name>
    <dbReference type="NCBI Taxonomy" id="117978"/>
    <lineage>
        <taxon>Eukaryota</taxon>
        <taxon>Viridiplantae</taxon>
        <taxon>Streptophyta</taxon>
        <taxon>Embryophyta</taxon>
        <taxon>Tracheophyta</taxon>
        <taxon>Spermatophyta</taxon>
        <taxon>Magnoliopsida</taxon>
        <taxon>Liliopsida</taxon>
        <taxon>Asparagales</taxon>
        <taxon>Orchidaceae</taxon>
        <taxon>Epidendroideae</taxon>
        <taxon>Malaxideae</taxon>
        <taxon>Dendrobiinae</taxon>
        <taxon>Dendrobium</taxon>
    </lineage>
</organism>
<comment type="caution">
    <text evidence="1">The sequence shown here is derived from an EMBL/GenBank/DDBJ whole genome shotgun (WGS) entry which is preliminary data.</text>
</comment>
<protein>
    <recommendedName>
        <fullName evidence="3">RNase H type-1 domain-containing protein</fullName>
    </recommendedName>
</protein>
<evidence type="ECO:0008006" key="3">
    <source>
        <dbReference type="Google" id="ProtNLM"/>
    </source>
</evidence>
<reference evidence="1 2" key="1">
    <citation type="journal article" date="2024" name="Plant Biotechnol. J.">
        <title>Dendrobium thyrsiflorum genome and its molecular insights into genes involved in important horticultural traits.</title>
        <authorList>
            <person name="Chen B."/>
            <person name="Wang J.Y."/>
            <person name="Zheng P.J."/>
            <person name="Li K.L."/>
            <person name="Liang Y.M."/>
            <person name="Chen X.F."/>
            <person name="Zhang C."/>
            <person name="Zhao X."/>
            <person name="He X."/>
            <person name="Zhang G.Q."/>
            <person name="Liu Z.J."/>
            <person name="Xu Q."/>
        </authorList>
    </citation>
    <scope>NUCLEOTIDE SEQUENCE [LARGE SCALE GENOMIC DNA]</scope>
    <source>
        <strain evidence="1">GZMU011</strain>
    </source>
</reference>
<name>A0ABD0V889_DENTH</name>
<keyword evidence="2" id="KW-1185">Reference proteome</keyword>
<gene>
    <name evidence="1" type="ORF">M5K25_008361</name>
</gene>
<dbReference type="EMBL" id="JANQDX010000007">
    <property type="protein sequence ID" value="KAL0921302.1"/>
    <property type="molecule type" value="Genomic_DNA"/>
</dbReference>
<evidence type="ECO:0000313" key="2">
    <source>
        <dbReference type="Proteomes" id="UP001552299"/>
    </source>
</evidence>
<evidence type="ECO:0000313" key="1">
    <source>
        <dbReference type="EMBL" id="KAL0921302.1"/>
    </source>
</evidence>
<dbReference type="Proteomes" id="UP001552299">
    <property type="component" value="Unassembled WGS sequence"/>
</dbReference>